<dbReference type="EMBL" id="BGPR01011828">
    <property type="protein sequence ID" value="GBN53159.1"/>
    <property type="molecule type" value="Genomic_DNA"/>
</dbReference>
<evidence type="ECO:0000313" key="3">
    <source>
        <dbReference type="EMBL" id="GBN53170.1"/>
    </source>
</evidence>
<reference evidence="2 4" key="1">
    <citation type="journal article" date="2019" name="Sci. Rep.">
        <title>Orb-weaving spider Araneus ventricosus genome elucidates the spidroin gene catalogue.</title>
        <authorList>
            <person name="Kono N."/>
            <person name="Nakamura H."/>
            <person name="Ohtoshi R."/>
            <person name="Moran D.A.P."/>
            <person name="Shinohara A."/>
            <person name="Yoshida Y."/>
            <person name="Fujiwara M."/>
            <person name="Mori M."/>
            <person name="Tomita M."/>
            <person name="Arakawa K."/>
        </authorList>
    </citation>
    <scope>NUCLEOTIDE SEQUENCE [LARGE SCALE GENOMIC DNA]</scope>
</reference>
<organism evidence="2 4">
    <name type="scientific">Araneus ventricosus</name>
    <name type="common">Orbweaver spider</name>
    <name type="synonym">Epeira ventricosa</name>
    <dbReference type="NCBI Taxonomy" id="182803"/>
    <lineage>
        <taxon>Eukaryota</taxon>
        <taxon>Metazoa</taxon>
        <taxon>Ecdysozoa</taxon>
        <taxon>Arthropoda</taxon>
        <taxon>Chelicerata</taxon>
        <taxon>Arachnida</taxon>
        <taxon>Araneae</taxon>
        <taxon>Araneomorphae</taxon>
        <taxon>Entelegynae</taxon>
        <taxon>Araneoidea</taxon>
        <taxon>Araneidae</taxon>
        <taxon>Araneus</taxon>
    </lineage>
</organism>
<evidence type="ECO:0000256" key="1">
    <source>
        <dbReference type="SAM" id="MobiDB-lite"/>
    </source>
</evidence>
<sequence length="134" mass="15431">MFRVVSGTMVLPHLPQFSACPILRNQQQTSRWRKFDGPVLENDSSTTTSLIEDFPKTTASQNILEEISPLPINSNKNRKREKSVQVQRSKLITSRTSKEDLKMKAKTELKSEEEKREGREETKCIICAETFEED</sequence>
<gene>
    <name evidence="3" type="ORF">AVEN_133824_1</name>
    <name evidence="2" type="ORF">AVEN_255119_1</name>
</gene>
<dbReference type="Proteomes" id="UP000499080">
    <property type="component" value="Unassembled WGS sequence"/>
</dbReference>
<evidence type="ECO:0000313" key="4">
    <source>
        <dbReference type="Proteomes" id="UP000499080"/>
    </source>
</evidence>
<protein>
    <submittedName>
        <fullName evidence="2">Uncharacterized protein</fullName>
    </submittedName>
</protein>
<feature type="region of interest" description="Disordered" evidence="1">
    <location>
        <begin position="71"/>
        <end position="121"/>
    </location>
</feature>
<accession>A0A4Y2PPT8</accession>
<feature type="compositionally biased region" description="Basic and acidic residues" evidence="1">
    <location>
        <begin position="96"/>
        <end position="121"/>
    </location>
</feature>
<feature type="compositionally biased region" description="Polar residues" evidence="1">
    <location>
        <begin position="84"/>
        <end position="95"/>
    </location>
</feature>
<proteinExistence type="predicted"/>
<comment type="caution">
    <text evidence="2">The sequence shown here is derived from an EMBL/GenBank/DDBJ whole genome shotgun (WGS) entry which is preliminary data.</text>
</comment>
<name>A0A4Y2PPT8_ARAVE</name>
<dbReference type="EMBL" id="BGPR01011830">
    <property type="protein sequence ID" value="GBN53170.1"/>
    <property type="molecule type" value="Genomic_DNA"/>
</dbReference>
<keyword evidence="4" id="KW-1185">Reference proteome</keyword>
<dbReference type="AlphaFoldDB" id="A0A4Y2PPT8"/>
<evidence type="ECO:0000313" key="2">
    <source>
        <dbReference type="EMBL" id="GBN53159.1"/>
    </source>
</evidence>